<dbReference type="Proteomes" id="UP000297716">
    <property type="component" value="Unassembled WGS sequence"/>
</dbReference>
<reference evidence="5 6" key="1">
    <citation type="submission" date="2019-03" db="EMBL/GenBank/DDBJ databases">
        <title>Draft genome sequence of Xylaria hypoxylon DSM 108379, a ubiquitous saprotrophic-parasitic fungi on hardwood.</title>
        <authorList>
            <person name="Buettner E."/>
            <person name="Leonhardt S."/>
            <person name="Gebauer A.M."/>
            <person name="Liers C."/>
            <person name="Hofrichter M."/>
            <person name="Kellner H."/>
        </authorList>
    </citation>
    <scope>NUCLEOTIDE SEQUENCE [LARGE SCALE GENOMIC DNA]</scope>
    <source>
        <strain evidence="5 6">DSM 108379</strain>
    </source>
</reference>
<dbReference type="Gene3D" id="3.10.350.10">
    <property type="entry name" value="LysM domain"/>
    <property type="match status" value="1"/>
</dbReference>
<dbReference type="GO" id="GO:0008061">
    <property type="term" value="F:chitin binding"/>
    <property type="evidence" value="ECO:0007669"/>
    <property type="project" value="UniProtKB-KW"/>
</dbReference>
<keyword evidence="1" id="KW-0147">Chitin-binding</keyword>
<dbReference type="OrthoDB" id="1193027at2759"/>
<name>A0A4Z0YEI9_9PEZI</name>
<evidence type="ECO:0000256" key="2">
    <source>
        <dbReference type="ARBA" id="ARBA00023026"/>
    </source>
</evidence>
<proteinExistence type="inferred from homology"/>
<evidence type="ECO:0000256" key="1">
    <source>
        <dbReference type="ARBA" id="ARBA00022669"/>
    </source>
</evidence>
<dbReference type="EMBL" id="SKBN01000162">
    <property type="protein sequence ID" value="TGJ81577.1"/>
    <property type="molecule type" value="Genomic_DNA"/>
</dbReference>
<dbReference type="InterPro" id="IPR052210">
    <property type="entry name" value="LysM1-like"/>
</dbReference>
<dbReference type="PANTHER" id="PTHR34997:SF1">
    <property type="entry name" value="PEPTIDOGLYCAN-BINDING LYSIN DOMAIN"/>
    <property type="match status" value="1"/>
</dbReference>
<protein>
    <recommendedName>
        <fullName evidence="4">LysM domain-containing protein</fullName>
    </recommendedName>
</protein>
<keyword evidence="6" id="KW-1185">Reference proteome</keyword>
<dbReference type="CDD" id="cd00118">
    <property type="entry name" value="LysM"/>
    <property type="match status" value="1"/>
</dbReference>
<sequence length="150" mass="15637">MTSVTALGPTQSGIVANCTKFAKSQMDDICDTFAARNSISNASCARGTRCLDPQARTVARHSGSTSGIAWRSRHRQLLLLAPPGPTQSGIAGNCNKYAAAVAGDACDVFAARNGITAAQLYAWNKVLGANGENSASSLWAMEYCCVGISF</sequence>
<accession>A0A4Z0YEI9</accession>
<evidence type="ECO:0000313" key="5">
    <source>
        <dbReference type="EMBL" id="TGJ81577.1"/>
    </source>
</evidence>
<gene>
    <name evidence="5" type="ORF">E0Z10_g7210</name>
</gene>
<dbReference type="InterPro" id="IPR036779">
    <property type="entry name" value="LysM_dom_sf"/>
</dbReference>
<dbReference type="STRING" id="37992.A0A4Z0YEI9"/>
<comment type="similarity">
    <text evidence="3">Belongs to the secreted LysM effector family.</text>
</comment>
<dbReference type="AlphaFoldDB" id="A0A4Z0YEI9"/>
<dbReference type="InterPro" id="IPR018392">
    <property type="entry name" value="LysM"/>
</dbReference>
<dbReference type="PROSITE" id="PS51782">
    <property type="entry name" value="LYSM"/>
    <property type="match status" value="1"/>
</dbReference>
<organism evidence="5 6">
    <name type="scientific">Xylaria hypoxylon</name>
    <dbReference type="NCBI Taxonomy" id="37992"/>
    <lineage>
        <taxon>Eukaryota</taxon>
        <taxon>Fungi</taxon>
        <taxon>Dikarya</taxon>
        <taxon>Ascomycota</taxon>
        <taxon>Pezizomycotina</taxon>
        <taxon>Sordariomycetes</taxon>
        <taxon>Xylariomycetidae</taxon>
        <taxon>Xylariales</taxon>
        <taxon>Xylariaceae</taxon>
        <taxon>Xylaria</taxon>
    </lineage>
</organism>
<evidence type="ECO:0000256" key="3">
    <source>
        <dbReference type="ARBA" id="ARBA00044955"/>
    </source>
</evidence>
<comment type="caution">
    <text evidence="5">The sequence shown here is derived from an EMBL/GenBank/DDBJ whole genome shotgun (WGS) entry which is preliminary data.</text>
</comment>
<evidence type="ECO:0000259" key="4">
    <source>
        <dbReference type="PROSITE" id="PS51782"/>
    </source>
</evidence>
<dbReference type="PANTHER" id="PTHR34997">
    <property type="entry name" value="AM15"/>
    <property type="match status" value="1"/>
</dbReference>
<evidence type="ECO:0000313" key="6">
    <source>
        <dbReference type="Proteomes" id="UP000297716"/>
    </source>
</evidence>
<keyword evidence="2" id="KW-0843">Virulence</keyword>
<feature type="domain" description="LysM" evidence="4">
    <location>
        <begin position="96"/>
        <end position="146"/>
    </location>
</feature>